<dbReference type="Proteomes" id="UP000287447">
    <property type="component" value="Unassembled WGS sequence"/>
</dbReference>
<dbReference type="AlphaFoldDB" id="A0A3S2WBI8"/>
<proteinExistence type="predicted"/>
<sequence length="163" mass="18403">MWAGQPAGVSRIGAVLKDGDDHLRLRAQDLEDLTVIGTMVQDALAPAGDMRLIKESRQFVIVMNRFRWEKAGDTGPYSRIHSGLRFDGVQRVQFRGIDWHDPDKIMSFLTIAYNRDPDGEYETIVIHFAGGAAVRIMVDTLQCALDDLGEPWPTQWKPDHEPD</sequence>
<gene>
    <name evidence="1" type="ORF">EOI86_05015</name>
</gene>
<reference evidence="2" key="1">
    <citation type="submission" date="2019-01" db="EMBL/GenBank/DDBJ databases">
        <title>Gri0909 isolated from a small marine red alga.</title>
        <authorList>
            <person name="Kim J."/>
            <person name="Jeong S.E."/>
            <person name="Jeon C.O."/>
        </authorList>
    </citation>
    <scope>NUCLEOTIDE SEQUENCE [LARGE SCALE GENOMIC DNA]</scope>
    <source>
        <strain evidence="2">Gri0909</strain>
    </source>
</reference>
<keyword evidence="2" id="KW-1185">Reference proteome</keyword>
<dbReference type="EMBL" id="SADE01000001">
    <property type="protein sequence ID" value="RVU38638.1"/>
    <property type="molecule type" value="Genomic_DNA"/>
</dbReference>
<comment type="caution">
    <text evidence="1">The sequence shown here is derived from an EMBL/GenBank/DDBJ whole genome shotgun (WGS) entry which is preliminary data.</text>
</comment>
<dbReference type="InterPro" id="IPR021335">
    <property type="entry name" value="DUF2948"/>
</dbReference>
<protein>
    <submittedName>
        <fullName evidence="1">DUF2948 family protein</fullName>
    </submittedName>
</protein>
<accession>A0A3S2WBI8</accession>
<evidence type="ECO:0000313" key="2">
    <source>
        <dbReference type="Proteomes" id="UP000287447"/>
    </source>
</evidence>
<organism evidence="1 2">
    <name type="scientific">Hwanghaeella grinnelliae</name>
    <dbReference type="NCBI Taxonomy" id="2500179"/>
    <lineage>
        <taxon>Bacteria</taxon>
        <taxon>Pseudomonadati</taxon>
        <taxon>Pseudomonadota</taxon>
        <taxon>Alphaproteobacteria</taxon>
        <taxon>Rhodospirillales</taxon>
        <taxon>Rhodospirillaceae</taxon>
        <taxon>Hwanghaeella</taxon>
    </lineage>
</organism>
<dbReference type="Pfam" id="PF11164">
    <property type="entry name" value="DUF2948"/>
    <property type="match status" value="1"/>
</dbReference>
<evidence type="ECO:0000313" key="1">
    <source>
        <dbReference type="EMBL" id="RVU38638.1"/>
    </source>
</evidence>
<name>A0A3S2WBI8_9PROT</name>